<feature type="compositionally biased region" description="Basic and acidic residues" evidence="1">
    <location>
        <begin position="1"/>
        <end position="14"/>
    </location>
</feature>
<protein>
    <recommendedName>
        <fullName evidence="4">CCHC-type domain-containing protein</fullName>
    </recommendedName>
</protein>
<gene>
    <name evidence="2" type="ORF">EVG20_g10087</name>
</gene>
<keyword evidence="3" id="KW-1185">Reference proteome</keyword>
<evidence type="ECO:0000256" key="1">
    <source>
        <dbReference type="SAM" id="MobiDB-lite"/>
    </source>
</evidence>
<dbReference type="Proteomes" id="UP000298327">
    <property type="component" value="Unassembled WGS sequence"/>
</dbReference>
<dbReference type="EMBL" id="SEOQ01001143">
    <property type="protein sequence ID" value="TFY53496.1"/>
    <property type="molecule type" value="Genomic_DNA"/>
</dbReference>
<dbReference type="AlphaFoldDB" id="A0A4Y9XTP9"/>
<dbReference type="Gene3D" id="4.10.60.10">
    <property type="entry name" value="Zinc finger, CCHC-type"/>
    <property type="match status" value="1"/>
</dbReference>
<proteinExistence type="predicted"/>
<feature type="compositionally biased region" description="Polar residues" evidence="1">
    <location>
        <begin position="360"/>
        <end position="382"/>
    </location>
</feature>
<dbReference type="STRING" id="205917.A0A4Y9XTP9"/>
<name>A0A4Y9XTP9_9AGAM</name>
<comment type="caution">
    <text evidence="2">The sequence shown here is derived from an EMBL/GenBank/DDBJ whole genome shotgun (WGS) entry which is preliminary data.</text>
</comment>
<feature type="region of interest" description="Disordered" evidence="1">
    <location>
        <begin position="60"/>
        <end position="90"/>
    </location>
</feature>
<feature type="region of interest" description="Disordered" evidence="1">
    <location>
        <begin position="430"/>
        <end position="451"/>
    </location>
</feature>
<dbReference type="OrthoDB" id="3270958at2759"/>
<feature type="compositionally biased region" description="Low complexity" evidence="1">
    <location>
        <begin position="202"/>
        <end position="214"/>
    </location>
</feature>
<accession>A0A4Y9XTP9</accession>
<sequence>MSSELRPDPDDPCRQIDPLPFSIEREPGNPDFSEYSFLQDISRYPYLTLSDLDEAAQEYKHWHPTTPRSAPTSAPEQSPEQLQSEPLGVPDGVVYNSTTKKYYAWKAGARGDFVRAIVGWRPRLSAIGDDWFWQTGGLFLTPNDFSLSLQEQERLTEVQRLRLESLRPAPQAVITPLPDSPPRPPPQPLPLANLSLVSSIPTMSSPSNSVPTTTNEIGVKPEPSTRPSTWATQRGNEILTDDDTNEALAAKNDPLITLITPCFNTFSKLLECFKVDFKPLDDSAEACAGIENLRMGYDKVALVHFFKKGLNGALLEKSMMTYPMPKDLDEWKAWARDCNAQWLEVQCEQKARAPRGGSVQPRNMSAPMRNTPNRMTPSVTPQSEQCLPTLAKLSDQECQRLSKEGACFRCRQKDHMSFECPLNQGPRVGAIEADTSPGRTPTPQNPAPMSSLATPPRVFAVATLASTLRALGAEEREEARAALKDLVECENF</sequence>
<reference evidence="2 3" key="1">
    <citation type="submission" date="2019-02" db="EMBL/GenBank/DDBJ databases">
        <title>Genome sequencing of the rare red list fungi Dentipellis fragilis.</title>
        <authorList>
            <person name="Buettner E."/>
            <person name="Kellner H."/>
        </authorList>
    </citation>
    <scope>NUCLEOTIDE SEQUENCE [LARGE SCALE GENOMIC DNA]</scope>
    <source>
        <strain evidence="2 3">DSM 105465</strain>
    </source>
</reference>
<organism evidence="2 3">
    <name type="scientific">Dentipellis fragilis</name>
    <dbReference type="NCBI Taxonomy" id="205917"/>
    <lineage>
        <taxon>Eukaryota</taxon>
        <taxon>Fungi</taxon>
        <taxon>Dikarya</taxon>
        <taxon>Basidiomycota</taxon>
        <taxon>Agaricomycotina</taxon>
        <taxon>Agaricomycetes</taxon>
        <taxon>Russulales</taxon>
        <taxon>Hericiaceae</taxon>
        <taxon>Dentipellis</taxon>
    </lineage>
</organism>
<evidence type="ECO:0000313" key="3">
    <source>
        <dbReference type="Proteomes" id="UP000298327"/>
    </source>
</evidence>
<feature type="compositionally biased region" description="Polar residues" evidence="1">
    <location>
        <begin position="437"/>
        <end position="451"/>
    </location>
</feature>
<evidence type="ECO:0008006" key="4">
    <source>
        <dbReference type="Google" id="ProtNLM"/>
    </source>
</evidence>
<feature type="region of interest" description="Disordered" evidence="1">
    <location>
        <begin position="352"/>
        <end position="382"/>
    </location>
</feature>
<feature type="region of interest" description="Disordered" evidence="1">
    <location>
        <begin position="1"/>
        <end position="33"/>
    </location>
</feature>
<evidence type="ECO:0000313" key="2">
    <source>
        <dbReference type="EMBL" id="TFY53496.1"/>
    </source>
</evidence>
<feature type="region of interest" description="Disordered" evidence="1">
    <location>
        <begin position="202"/>
        <end position="230"/>
    </location>
</feature>
<feature type="compositionally biased region" description="Low complexity" evidence="1">
    <location>
        <begin position="64"/>
        <end position="75"/>
    </location>
</feature>